<dbReference type="Pfam" id="PF05016">
    <property type="entry name" value="ParE_toxin"/>
    <property type="match status" value="1"/>
</dbReference>
<dbReference type="Proteomes" id="UP000190868">
    <property type="component" value="Chromosome"/>
</dbReference>
<dbReference type="RefSeq" id="WP_157886651.1">
    <property type="nucleotide sequence ID" value="NZ_CP017018.1"/>
</dbReference>
<sequence>MSYKIEFDKRAEKELFNLEKSTRTFILKALKEFELNFNHEYEKELIKTSKIKHLKGELKGLFRLRLRSFRVIYEKIDDKLIIYVLKVTDRKDAY</sequence>
<keyword evidence="2" id="KW-1277">Toxin-antitoxin system</keyword>
<dbReference type="EMBL" id="CP017258">
    <property type="protein sequence ID" value="AQW87183.1"/>
    <property type="molecule type" value="Genomic_DNA"/>
</dbReference>
<proteinExistence type="inferred from homology"/>
<gene>
    <name evidence="3" type="ORF">CPIN18021_0337</name>
</gene>
<protein>
    <submittedName>
        <fullName evidence="3">Putative toxin-antitoxin system, toxin component, RelE/ParE family</fullName>
    </submittedName>
</protein>
<comment type="similarity">
    <text evidence="1">Belongs to the RelE toxin family.</text>
</comment>
<accession>A0A1S6U646</accession>
<dbReference type="InterPro" id="IPR035093">
    <property type="entry name" value="RelE/ParE_toxin_dom_sf"/>
</dbReference>
<dbReference type="GeneID" id="56565974"/>
<dbReference type="KEGG" id="cpin:CPIN18020_0336"/>
<name>A0A1S6U646_9BACT</name>
<keyword evidence="4" id="KW-1185">Reference proteome</keyword>
<dbReference type="Gene3D" id="3.30.2310.20">
    <property type="entry name" value="RelE-like"/>
    <property type="match status" value="1"/>
</dbReference>
<reference evidence="4" key="1">
    <citation type="submission" date="2016-09" db="EMBL/GenBank/DDBJ databases">
        <title>Comparative genomics of the Campylobacter concisus group.</title>
        <authorList>
            <person name="Miller W.G."/>
            <person name="Yee E."/>
            <person name="Chapman M.H."/>
            <person name="Huynh S."/>
            <person name="Bono J.L."/>
            <person name="On S.L.W."/>
            <person name="StLeger J."/>
            <person name="Foster G."/>
            <person name="Parker C.T."/>
        </authorList>
    </citation>
    <scope>NUCLEOTIDE SEQUENCE [LARGE SCALE GENOMIC DNA]</scope>
    <source>
        <strain evidence="4">RM18021</strain>
    </source>
</reference>
<organism evidence="3 4">
    <name type="scientific">Campylobacter pinnipediorum subsp. caledonicus</name>
    <dbReference type="NCBI Taxonomy" id="1874362"/>
    <lineage>
        <taxon>Bacteria</taxon>
        <taxon>Pseudomonadati</taxon>
        <taxon>Campylobacterota</taxon>
        <taxon>Epsilonproteobacteria</taxon>
        <taxon>Campylobacterales</taxon>
        <taxon>Campylobacteraceae</taxon>
        <taxon>Campylobacter</taxon>
    </lineage>
</organism>
<dbReference type="NCBIfam" id="TIGR02385">
    <property type="entry name" value="RelE_StbE"/>
    <property type="match status" value="1"/>
</dbReference>
<dbReference type="InterPro" id="IPR007712">
    <property type="entry name" value="RelE/ParE_toxin"/>
</dbReference>
<dbReference type="PANTHER" id="PTHR35601:SF1">
    <property type="entry name" value="TOXIN RELE"/>
    <property type="match status" value="1"/>
</dbReference>
<dbReference type="SUPFAM" id="SSF143011">
    <property type="entry name" value="RelE-like"/>
    <property type="match status" value="1"/>
</dbReference>
<evidence type="ECO:0000313" key="4">
    <source>
        <dbReference type="Proteomes" id="UP000190868"/>
    </source>
</evidence>
<evidence type="ECO:0000256" key="2">
    <source>
        <dbReference type="ARBA" id="ARBA00022649"/>
    </source>
</evidence>
<evidence type="ECO:0000256" key="1">
    <source>
        <dbReference type="ARBA" id="ARBA00006226"/>
    </source>
</evidence>
<dbReference type="AlphaFoldDB" id="A0A1S6U646"/>
<evidence type="ECO:0000313" key="3">
    <source>
        <dbReference type="EMBL" id="AQW87183.1"/>
    </source>
</evidence>
<dbReference type="PANTHER" id="PTHR35601">
    <property type="entry name" value="TOXIN RELE"/>
    <property type="match status" value="1"/>
</dbReference>